<evidence type="ECO:0000313" key="2">
    <source>
        <dbReference type="Proteomes" id="UP000177583"/>
    </source>
</evidence>
<comment type="caution">
    <text evidence="1">The sequence shown here is derived from an EMBL/GenBank/DDBJ whole genome shotgun (WGS) entry which is preliminary data.</text>
</comment>
<name>A0A1F6GQC8_9PROT</name>
<evidence type="ECO:0000313" key="1">
    <source>
        <dbReference type="EMBL" id="OGH00314.1"/>
    </source>
</evidence>
<protein>
    <submittedName>
        <fullName evidence="1">Uncharacterized protein</fullName>
    </submittedName>
</protein>
<organism evidence="1 2">
    <name type="scientific">Candidatus Lambdaproteobacteria bacterium RIFOXYD2_FULL_56_26</name>
    <dbReference type="NCBI Taxonomy" id="1817773"/>
    <lineage>
        <taxon>Bacteria</taxon>
        <taxon>Pseudomonadati</taxon>
        <taxon>Pseudomonadota</taxon>
        <taxon>Candidatus Lambdaproteobacteria</taxon>
    </lineage>
</organism>
<dbReference type="SUPFAM" id="SSF52788">
    <property type="entry name" value="Phosphotyrosine protein phosphatases I"/>
    <property type="match status" value="1"/>
</dbReference>
<accession>A0A1F6GQC8</accession>
<dbReference type="Proteomes" id="UP000177583">
    <property type="component" value="Unassembled WGS sequence"/>
</dbReference>
<gene>
    <name evidence="1" type="ORF">A2557_09590</name>
</gene>
<reference evidence="1 2" key="1">
    <citation type="journal article" date="2016" name="Nat. Commun.">
        <title>Thousands of microbial genomes shed light on interconnected biogeochemical processes in an aquifer system.</title>
        <authorList>
            <person name="Anantharaman K."/>
            <person name="Brown C.T."/>
            <person name="Hug L.A."/>
            <person name="Sharon I."/>
            <person name="Castelle C.J."/>
            <person name="Probst A.J."/>
            <person name="Thomas B.C."/>
            <person name="Singh A."/>
            <person name="Wilkins M.J."/>
            <person name="Karaoz U."/>
            <person name="Brodie E.L."/>
            <person name="Williams K.H."/>
            <person name="Hubbard S.S."/>
            <person name="Banfield J.F."/>
        </authorList>
    </citation>
    <scope>NUCLEOTIDE SEQUENCE [LARGE SCALE GENOMIC DNA]</scope>
</reference>
<dbReference type="InterPro" id="IPR036196">
    <property type="entry name" value="Ptyr_pPase_sf"/>
</dbReference>
<dbReference type="AlphaFoldDB" id="A0A1F6GQC8"/>
<dbReference type="Gene3D" id="3.40.50.2300">
    <property type="match status" value="1"/>
</dbReference>
<sequence>MHEKGYSLLGHQTKKVDHFFGEHFDYFVTLSHSARTDCLTFPGCVTHRVHFGLEEPNYLPQNLDTQLFLFRKVRDRLFEVMDTLYSTELEPRLALNDYMGSPLLTSILPSQANRPVMGE</sequence>
<dbReference type="EMBL" id="MFNF01000047">
    <property type="protein sequence ID" value="OGH00314.1"/>
    <property type="molecule type" value="Genomic_DNA"/>
</dbReference>
<proteinExistence type="predicted"/>